<keyword evidence="2" id="KW-1185">Reference proteome</keyword>
<evidence type="ECO:0000313" key="2">
    <source>
        <dbReference type="Proteomes" id="UP000887565"/>
    </source>
</evidence>
<accession>A0A915KSW7</accession>
<evidence type="ECO:0000313" key="3">
    <source>
        <dbReference type="WBParaSite" id="nRc.2.0.1.t41210-RA"/>
    </source>
</evidence>
<protein>
    <submittedName>
        <fullName evidence="3">Uncharacterized protein</fullName>
    </submittedName>
</protein>
<organism evidence="2 3">
    <name type="scientific">Romanomermis culicivorax</name>
    <name type="common">Nematode worm</name>
    <dbReference type="NCBI Taxonomy" id="13658"/>
    <lineage>
        <taxon>Eukaryota</taxon>
        <taxon>Metazoa</taxon>
        <taxon>Ecdysozoa</taxon>
        <taxon>Nematoda</taxon>
        <taxon>Enoplea</taxon>
        <taxon>Dorylaimia</taxon>
        <taxon>Mermithida</taxon>
        <taxon>Mermithoidea</taxon>
        <taxon>Mermithidae</taxon>
        <taxon>Romanomermis</taxon>
    </lineage>
</organism>
<dbReference type="Proteomes" id="UP000887565">
    <property type="component" value="Unplaced"/>
</dbReference>
<sequence length="157" mass="17635">MDSENDEDCDCGRKLGHGMHMVWKIAQHGNNVLGQVSPTSPFFTYSFCLRKQNAINAINVAPKNWSIFVRQRRALVKLIHSLALLECHCQREYLSTIVGMLGKSEAVGLEWIRKFLESHPSILSERNNTAHDGVNTSAESENNYLQEAEDATTSTIT</sequence>
<name>A0A915KSW7_ROMCU</name>
<feature type="compositionally biased region" description="Polar residues" evidence="1">
    <location>
        <begin position="134"/>
        <end position="157"/>
    </location>
</feature>
<evidence type="ECO:0000256" key="1">
    <source>
        <dbReference type="SAM" id="MobiDB-lite"/>
    </source>
</evidence>
<dbReference type="WBParaSite" id="nRc.2.0.1.t41210-RA">
    <property type="protein sequence ID" value="nRc.2.0.1.t41210-RA"/>
    <property type="gene ID" value="nRc.2.0.1.g41210"/>
</dbReference>
<dbReference type="AlphaFoldDB" id="A0A915KSW7"/>
<reference evidence="3" key="1">
    <citation type="submission" date="2022-11" db="UniProtKB">
        <authorList>
            <consortium name="WormBaseParasite"/>
        </authorList>
    </citation>
    <scope>IDENTIFICATION</scope>
</reference>
<proteinExistence type="predicted"/>
<feature type="region of interest" description="Disordered" evidence="1">
    <location>
        <begin position="126"/>
        <end position="157"/>
    </location>
</feature>